<evidence type="ECO:0000259" key="1">
    <source>
        <dbReference type="Pfam" id="PF01850"/>
    </source>
</evidence>
<dbReference type="STRING" id="56110.Oscil6304_3446"/>
<dbReference type="Proteomes" id="UP000010367">
    <property type="component" value="Chromosome"/>
</dbReference>
<dbReference type="PANTHER" id="PTHR39664:SF2">
    <property type="entry name" value="NUCLEIC ACID-BINDING PROTEIN, CONTAINING PIN DOMAIN-RELATED"/>
    <property type="match status" value="1"/>
</dbReference>
<keyword evidence="3" id="KW-1185">Reference proteome</keyword>
<dbReference type="EMBL" id="CP003607">
    <property type="protein sequence ID" value="AFY83014.1"/>
    <property type="molecule type" value="Genomic_DNA"/>
</dbReference>
<protein>
    <submittedName>
        <fullName evidence="2">Putative nucleic-acid-binding protein, contains PIN domain</fullName>
    </submittedName>
</protein>
<dbReference type="PATRIC" id="fig|56110.3.peg.4130"/>
<dbReference type="InParanoid" id="K9TLX5"/>
<accession>K9TLX5</accession>
<dbReference type="CDD" id="cd18683">
    <property type="entry name" value="PIN_VapC-like"/>
    <property type="match status" value="1"/>
</dbReference>
<dbReference type="SUPFAM" id="SSF88723">
    <property type="entry name" value="PIN domain-like"/>
    <property type="match status" value="1"/>
</dbReference>
<dbReference type="HOGENOM" id="CLU_121449_0_1_3"/>
<dbReference type="Pfam" id="PF01850">
    <property type="entry name" value="PIN"/>
    <property type="match status" value="1"/>
</dbReference>
<dbReference type="OrthoDB" id="32974at2"/>
<dbReference type="InterPro" id="IPR002716">
    <property type="entry name" value="PIN_dom"/>
</dbReference>
<organism evidence="2 3">
    <name type="scientific">Oscillatoria acuminata PCC 6304</name>
    <dbReference type="NCBI Taxonomy" id="56110"/>
    <lineage>
        <taxon>Bacteria</taxon>
        <taxon>Bacillati</taxon>
        <taxon>Cyanobacteriota</taxon>
        <taxon>Cyanophyceae</taxon>
        <taxon>Oscillatoriophycideae</taxon>
        <taxon>Oscillatoriales</taxon>
        <taxon>Oscillatoriaceae</taxon>
        <taxon>Oscillatoria</taxon>
    </lineage>
</organism>
<evidence type="ECO:0000313" key="2">
    <source>
        <dbReference type="EMBL" id="AFY83014.1"/>
    </source>
</evidence>
<dbReference type="InterPro" id="IPR029060">
    <property type="entry name" value="PIN-like_dom_sf"/>
</dbReference>
<evidence type="ECO:0000313" key="3">
    <source>
        <dbReference type="Proteomes" id="UP000010367"/>
    </source>
</evidence>
<dbReference type="KEGG" id="oac:Oscil6304_3446"/>
<dbReference type="PANTHER" id="PTHR39664">
    <property type="match status" value="1"/>
</dbReference>
<gene>
    <name evidence="2" type="ORF">Oscil6304_3446</name>
</gene>
<sequence length="135" mass="15595">MDVKGLDTNVIVRFLVRDDESQWLKADQYINQALDTDELCLINNIVLCEVVWVLRSRYKLSRQKLIAILENLLNTNFFIFENREAIEWAVDPIKSGNADFSDYLIVRINQIAGCDETASFDIKLGQLPEVKRLDS</sequence>
<dbReference type="AlphaFoldDB" id="K9TLX5"/>
<dbReference type="Gene3D" id="3.40.50.1010">
    <property type="entry name" value="5'-nuclease"/>
    <property type="match status" value="1"/>
</dbReference>
<name>K9TLX5_9CYAN</name>
<reference evidence="2 3" key="1">
    <citation type="submission" date="2012-06" db="EMBL/GenBank/DDBJ databases">
        <title>Finished chromosome of genome of Oscillatoria acuminata PCC 6304.</title>
        <authorList>
            <consortium name="US DOE Joint Genome Institute"/>
            <person name="Gugger M."/>
            <person name="Coursin T."/>
            <person name="Rippka R."/>
            <person name="Tandeau De Marsac N."/>
            <person name="Huntemann M."/>
            <person name="Wei C.-L."/>
            <person name="Han J."/>
            <person name="Detter J.C."/>
            <person name="Han C."/>
            <person name="Tapia R."/>
            <person name="Davenport K."/>
            <person name="Daligault H."/>
            <person name="Erkkila T."/>
            <person name="Gu W."/>
            <person name="Munk A.C.C."/>
            <person name="Teshima H."/>
            <person name="Xu Y."/>
            <person name="Chain P."/>
            <person name="Chen A."/>
            <person name="Krypides N."/>
            <person name="Mavromatis K."/>
            <person name="Markowitz V."/>
            <person name="Szeto E."/>
            <person name="Ivanova N."/>
            <person name="Mikhailova N."/>
            <person name="Ovchinnikova G."/>
            <person name="Pagani I."/>
            <person name="Pati A."/>
            <person name="Goodwin L."/>
            <person name="Peters L."/>
            <person name="Pitluck S."/>
            <person name="Woyke T."/>
            <person name="Kerfeld C."/>
        </authorList>
    </citation>
    <scope>NUCLEOTIDE SEQUENCE [LARGE SCALE GENOMIC DNA]</scope>
    <source>
        <strain evidence="2 3">PCC 6304</strain>
    </source>
</reference>
<proteinExistence type="predicted"/>
<feature type="domain" description="PIN" evidence="1">
    <location>
        <begin position="6"/>
        <end position="86"/>
    </location>
</feature>
<dbReference type="eggNOG" id="COG5611">
    <property type="taxonomic scope" value="Bacteria"/>
</dbReference>